<dbReference type="GO" id="GO:0019948">
    <property type="term" value="F:SUMO activating enzyme activity"/>
    <property type="evidence" value="ECO:0007669"/>
    <property type="project" value="TreeGrafter"/>
</dbReference>
<proteinExistence type="predicted"/>
<dbReference type="InterPro" id="IPR035985">
    <property type="entry name" value="Ubiquitin-activating_enz"/>
</dbReference>
<dbReference type="KEGG" id="phet:94289533"/>
<dbReference type="EMBL" id="JAFJZO010000028">
    <property type="protein sequence ID" value="KAG5500361.1"/>
    <property type="molecule type" value="Genomic_DNA"/>
</dbReference>
<keyword evidence="3" id="KW-1185">Reference proteome</keyword>
<dbReference type="SUPFAM" id="SSF69572">
    <property type="entry name" value="Activating enzymes of the ubiquitin-like proteins"/>
    <property type="match status" value="1"/>
</dbReference>
<protein>
    <recommendedName>
        <fullName evidence="1">THIF-type NAD/FAD binding fold domain-containing protein</fullName>
    </recommendedName>
</protein>
<dbReference type="AlphaFoldDB" id="A0A836L670"/>
<organism evidence="2 3">
    <name type="scientific">Porcisia hertigi</name>
    <dbReference type="NCBI Taxonomy" id="2761500"/>
    <lineage>
        <taxon>Eukaryota</taxon>
        <taxon>Discoba</taxon>
        <taxon>Euglenozoa</taxon>
        <taxon>Kinetoplastea</taxon>
        <taxon>Metakinetoplastina</taxon>
        <taxon>Trypanosomatida</taxon>
        <taxon>Trypanosomatidae</taxon>
        <taxon>Leishmaniinae</taxon>
        <taxon>Porcisia</taxon>
    </lineage>
</organism>
<name>A0A836L670_9TRYP</name>
<evidence type="ECO:0000313" key="3">
    <source>
        <dbReference type="Proteomes" id="UP000674318"/>
    </source>
</evidence>
<dbReference type="InterPro" id="IPR045886">
    <property type="entry name" value="ThiF/MoeB/HesA"/>
</dbReference>
<dbReference type="Proteomes" id="UP000674318">
    <property type="component" value="Chromosome 28"/>
</dbReference>
<dbReference type="PANTHER" id="PTHR10953">
    <property type="entry name" value="UBIQUITIN-ACTIVATING ENZYME E1"/>
    <property type="match status" value="1"/>
</dbReference>
<feature type="domain" description="THIF-type NAD/FAD binding fold" evidence="1">
    <location>
        <begin position="9"/>
        <end position="105"/>
    </location>
</feature>
<dbReference type="InterPro" id="IPR000594">
    <property type="entry name" value="ThiF_NAD_FAD-bd"/>
</dbReference>
<comment type="caution">
    <text evidence="2">The sequence shown here is derived from an EMBL/GenBank/DDBJ whole genome shotgun (WGS) entry which is preliminary data.</text>
</comment>
<dbReference type="Gene3D" id="3.40.50.720">
    <property type="entry name" value="NAD(P)-binding Rossmann-like Domain"/>
    <property type="match status" value="1"/>
</dbReference>
<dbReference type="OrthoDB" id="412647at2759"/>
<dbReference type="Pfam" id="PF00899">
    <property type="entry name" value="ThiF"/>
    <property type="match status" value="1"/>
</dbReference>
<dbReference type="RefSeq" id="XP_067755695.1">
    <property type="nucleotide sequence ID" value="XM_067899456.1"/>
</dbReference>
<accession>A0A836L670</accession>
<dbReference type="GO" id="GO:0005737">
    <property type="term" value="C:cytoplasm"/>
    <property type="evidence" value="ECO:0007669"/>
    <property type="project" value="TreeGrafter"/>
</dbReference>
<reference evidence="2 3" key="1">
    <citation type="submission" date="2021-02" db="EMBL/GenBank/DDBJ databases">
        <title>Porcisia hertigi Genome sequencing and assembly.</title>
        <authorList>
            <person name="Almutairi H."/>
            <person name="Gatherer D."/>
        </authorList>
    </citation>
    <scope>NUCLEOTIDE SEQUENCE [LARGE SCALE GENOMIC DNA]</scope>
    <source>
        <strain evidence="2 3">C119</strain>
    </source>
</reference>
<evidence type="ECO:0000259" key="1">
    <source>
        <dbReference type="Pfam" id="PF00899"/>
    </source>
</evidence>
<dbReference type="GeneID" id="94289533"/>
<sequence length="287" mass="30602">MSDAEAVRYDRQIRLWGKSTQHQLKHATVALHGVAGASSEAAKSLVLAGVRAVAVVDEGRVTDADASTNFLMQCEVGDTRGARALGALQRLNPYVTVHNAVTKLGGSPGVRVTIAAVGCLEDAEPHVRAASPSADIVALHVTFGSTVLALFLYQRLPTHSLADQWHRLVKEPSFLARKPRGYQKAVLALHMRAEAMLLGFSAAAAQAYELVDRLHLQLLTAADVQEVLQGRANSTSPADCVRDTIAGACIAQHLIRQIGALTQPLDTQSFRWMLCGAGVGVECLVGM</sequence>
<gene>
    <name evidence="2" type="ORF">JKF63_03453</name>
</gene>
<dbReference type="GO" id="GO:0031510">
    <property type="term" value="C:SUMO activating enzyme complex"/>
    <property type="evidence" value="ECO:0007669"/>
    <property type="project" value="TreeGrafter"/>
</dbReference>
<dbReference type="PANTHER" id="PTHR10953:SF162">
    <property type="entry name" value="SUMO-ACTIVATING ENZYME SUBUNIT 1"/>
    <property type="match status" value="1"/>
</dbReference>
<dbReference type="GO" id="GO:0016925">
    <property type="term" value="P:protein sumoylation"/>
    <property type="evidence" value="ECO:0007669"/>
    <property type="project" value="TreeGrafter"/>
</dbReference>
<evidence type="ECO:0000313" key="2">
    <source>
        <dbReference type="EMBL" id="KAG5500361.1"/>
    </source>
</evidence>